<dbReference type="InterPro" id="IPR000792">
    <property type="entry name" value="Tscrpt_reg_LuxR_C"/>
</dbReference>
<accession>A0A7D6ZBA9</accession>
<evidence type="ECO:0000256" key="2">
    <source>
        <dbReference type="ARBA" id="ARBA00023125"/>
    </source>
</evidence>
<evidence type="ECO:0000256" key="1">
    <source>
        <dbReference type="ARBA" id="ARBA00023015"/>
    </source>
</evidence>
<evidence type="ECO:0000256" key="3">
    <source>
        <dbReference type="ARBA" id="ARBA00023163"/>
    </source>
</evidence>
<dbReference type="SMART" id="SM00421">
    <property type="entry name" value="HTH_LUXR"/>
    <property type="match status" value="1"/>
</dbReference>
<sequence length="694" mass="76187">MVRDDDTRGRCFREERALEFLRRASTRQTAAIRALTVIGDAASRDILAATLGTDPATLADCLAQLETAGVTEGLRIPSSRVKDFVLQSIPPDVRRRIHHDAAGALYRAGAPDAAIATQVVQAGYSRHPWAFAVLQAAADAAERTDRIDAAVSYLETAYRLAASASEKGSATAQLVLLEWRGNPSTSTRNFARMISALRAGQIPVRLLPSIARYLLWHGQLDDAALALREIKCRATGFSDITDSTIRYLRTTLAYEYPVVAERHEPQLAVTQTQVIVVGKGGADQWRAELDTAELLDGLLGNRIDDALVDSAESVLRENRLGTATVPALASALDCLIYADQLDTAVAWCDALIAEAEARGTSTWGAIFSMRQAEAVLRRGDLTVATRFATRSLNHLRDQALGNQLGQAVAVLVKIMTATGDHEQAEAQLNRRLPESMFESRYALEFLRARGHHYLATGRTACAMGDFMQVGHLAKRWRLDNPVIVPWRNDVATAHLRLEQPDLAIRYATEHLDLLRRSPVRRSGGVALRLIAATAEPRKRIGLLKRSAEIARAAGDQLELATVLAELGHAEEQAGNRARSRTLIRRAAHLAQECGATPLWQRLTANDAHRPAPAEPAQTAPPLPVERLSAGELRVAELASEGRRNKEIALQLGITTSTVEQHLTRVYRKLKVSRRTDLRLVLNQLTAPLERRMVR</sequence>
<dbReference type="PROSITE" id="PS00622">
    <property type="entry name" value="HTH_LUXR_1"/>
    <property type="match status" value="1"/>
</dbReference>
<dbReference type="PANTHER" id="PTHR44688:SF16">
    <property type="entry name" value="DNA-BINDING TRANSCRIPTIONAL ACTIVATOR DEVR_DOSR"/>
    <property type="match status" value="1"/>
</dbReference>
<proteinExistence type="predicted"/>
<dbReference type="KEGG" id="nhu:H0264_30705"/>
<dbReference type="GO" id="GO:0006355">
    <property type="term" value="P:regulation of DNA-templated transcription"/>
    <property type="evidence" value="ECO:0007669"/>
    <property type="project" value="InterPro"/>
</dbReference>
<protein>
    <recommendedName>
        <fullName evidence="4">HTH luxR-type domain-containing protein</fullName>
    </recommendedName>
</protein>
<evidence type="ECO:0000313" key="5">
    <source>
        <dbReference type="EMBL" id="QLY29578.1"/>
    </source>
</evidence>
<dbReference type="RefSeq" id="WP_181580782.1">
    <property type="nucleotide sequence ID" value="NZ_CP059399.1"/>
</dbReference>
<keyword evidence="6" id="KW-1185">Reference proteome</keyword>
<evidence type="ECO:0000313" key="6">
    <source>
        <dbReference type="Proteomes" id="UP000515512"/>
    </source>
</evidence>
<dbReference type="SUPFAM" id="SSF46894">
    <property type="entry name" value="C-terminal effector domain of the bipartite response regulators"/>
    <property type="match status" value="1"/>
</dbReference>
<evidence type="ECO:0000259" key="4">
    <source>
        <dbReference type="PROSITE" id="PS50043"/>
    </source>
</evidence>
<dbReference type="AlphaFoldDB" id="A0A7D6ZBA9"/>
<dbReference type="CDD" id="cd06170">
    <property type="entry name" value="LuxR_C_like"/>
    <property type="match status" value="1"/>
</dbReference>
<keyword evidence="2" id="KW-0238">DNA-binding</keyword>
<dbReference type="Gene3D" id="1.10.10.10">
    <property type="entry name" value="Winged helix-like DNA-binding domain superfamily/Winged helix DNA-binding domain"/>
    <property type="match status" value="1"/>
</dbReference>
<name>A0A7D6ZBA9_9NOCA</name>
<dbReference type="PROSITE" id="PS50043">
    <property type="entry name" value="HTH_LUXR_2"/>
    <property type="match status" value="1"/>
</dbReference>
<keyword evidence="1" id="KW-0805">Transcription regulation</keyword>
<dbReference type="SUPFAM" id="SSF48452">
    <property type="entry name" value="TPR-like"/>
    <property type="match status" value="1"/>
</dbReference>
<dbReference type="InterPro" id="IPR016032">
    <property type="entry name" value="Sig_transdc_resp-reg_C-effctor"/>
</dbReference>
<dbReference type="PANTHER" id="PTHR44688">
    <property type="entry name" value="DNA-BINDING TRANSCRIPTIONAL ACTIVATOR DEVR_DOSR"/>
    <property type="match status" value="1"/>
</dbReference>
<dbReference type="EMBL" id="CP059399">
    <property type="protein sequence ID" value="QLY29578.1"/>
    <property type="molecule type" value="Genomic_DNA"/>
</dbReference>
<dbReference type="InterPro" id="IPR011990">
    <property type="entry name" value="TPR-like_helical_dom_sf"/>
</dbReference>
<dbReference type="Pfam" id="PF00196">
    <property type="entry name" value="GerE"/>
    <property type="match status" value="1"/>
</dbReference>
<feature type="domain" description="HTH luxR-type" evidence="4">
    <location>
        <begin position="620"/>
        <end position="685"/>
    </location>
</feature>
<reference evidence="5 6" key="1">
    <citation type="submission" date="2020-07" db="EMBL/GenBank/DDBJ databases">
        <authorList>
            <person name="Zhuang K."/>
            <person name="Ran Y."/>
        </authorList>
    </citation>
    <scope>NUCLEOTIDE SEQUENCE [LARGE SCALE GENOMIC DNA]</scope>
    <source>
        <strain evidence="5 6">WCH-YHL-001</strain>
    </source>
</reference>
<dbReference type="Proteomes" id="UP000515512">
    <property type="component" value="Chromosome"/>
</dbReference>
<gene>
    <name evidence="5" type="ORF">H0264_30705</name>
</gene>
<keyword evidence="3" id="KW-0804">Transcription</keyword>
<organism evidence="5 6">
    <name type="scientific">Nocardia huaxiensis</name>
    <dbReference type="NCBI Taxonomy" id="2755382"/>
    <lineage>
        <taxon>Bacteria</taxon>
        <taxon>Bacillati</taxon>
        <taxon>Actinomycetota</taxon>
        <taxon>Actinomycetes</taxon>
        <taxon>Mycobacteriales</taxon>
        <taxon>Nocardiaceae</taxon>
        <taxon>Nocardia</taxon>
    </lineage>
</organism>
<dbReference type="PRINTS" id="PR00038">
    <property type="entry name" value="HTHLUXR"/>
</dbReference>
<dbReference type="InterPro" id="IPR036388">
    <property type="entry name" value="WH-like_DNA-bd_sf"/>
</dbReference>
<dbReference type="GO" id="GO:0003677">
    <property type="term" value="F:DNA binding"/>
    <property type="evidence" value="ECO:0007669"/>
    <property type="project" value="UniProtKB-KW"/>
</dbReference>
<dbReference type="Gene3D" id="1.25.40.10">
    <property type="entry name" value="Tetratricopeptide repeat domain"/>
    <property type="match status" value="1"/>
</dbReference>